<evidence type="ECO:0000259" key="6">
    <source>
        <dbReference type="Pfam" id="PF01642"/>
    </source>
</evidence>
<reference evidence="7 8" key="1">
    <citation type="submission" date="2021-03" db="EMBL/GenBank/DDBJ databases">
        <title>Antimicrobial resistance genes in bacteria isolated from Japanese honey, and their potential for conferring macrolide and lincosamide resistance in the American foulbrood pathogen Paenibacillus larvae.</title>
        <authorList>
            <person name="Okamoto M."/>
            <person name="Kumagai M."/>
            <person name="Kanamori H."/>
            <person name="Takamatsu D."/>
        </authorList>
    </citation>
    <scope>NUCLEOTIDE SEQUENCE [LARGE SCALE GENOMIC DNA]</scope>
    <source>
        <strain evidence="7 8">J1TS3</strain>
    </source>
</reference>
<accession>A0ABQ4K2F7</accession>
<comment type="caution">
    <text evidence="7">The sequence shown here is derived from an EMBL/GenBank/DDBJ whole genome shotgun (WGS) entry which is preliminary data.</text>
</comment>
<gene>
    <name evidence="7" type="primary">mcm2</name>
    <name evidence="7" type="ORF">J1TS3_10640</name>
</gene>
<dbReference type="PANTHER" id="PTHR48101:SF1">
    <property type="entry name" value="METHYLMALONYL-COA MUTASE, LARGE SUBUNIT"/>
    <property type="match status" value="1"/>
</dbReference>
<dbReference type="PANTHER" id="PTHR48101">
    <property type="entry name" value="METHYLMALONYL-COA MUTASE, MITOCHONDRIAL-RELATED"/>
    <property type="match status" value="1"/>
</dbReference>
<evidence type="ECO:0000313" key="8">
    <source>
        <dbReference type="Proteomes" id="UP000680279"/>
    </source>
</evidence>
<feature type="domain" description="Methylmalonyl-CoA mutase alpha/beta chain catalytic" evidence="6">
    <location>
        <begin position="39"/>
        <end position="112"/>
    </location>
</feature>
<keyword evidence="3" id="KW-0846">Cobalamin</keyword>
<dbReference type="SUPFAM" id="SSF51703">
    <property type="entry name" value="Cobalamin (vitamin B12)-dependent enzymes"/>
    <property type="match status" value="1"/>
</dbReference>
<name>A0ABQ4K2F7_9BACI</name>
<comment type="cofactor">
    <cofactor evidence="1">
        <name>adenosylcob(III)alamin</name>
        <dbReference type="ChEBI" id="CHEBI:18408"/>
    </cofactor>
</comment>
<dbReference type="InterPro" id="IPR006099">
    <property type="entry name" value="MeMalonylCoA_mutase_a/b_cat"/>
</dbReference>
<sequence length="620" mass="69760">MFIDQAKQATFKQATVNDWKNAALKSTKNDDLKGLYTDTYENIKIAPLYTKQQINYDRLDQYPGEGSYLRGFDDSNNKRGWCIAQELKMEDWKELTRQLKLSLERGQEAVAFDPLHLDEVDHVNFEELNNIIPLDQIPLLIFAGSRFDIIAEKLLNVNIDLNGAVAADFITGELNKGYIHNPGSSQMEHWISQIKELDRQFPSLHTILIDTSSYKEAGAHAVQELGISLSLAVLYIERMKKSGWSPAETASKLIFRFAIGADFFMELSKFRAFRVLWKTIADVYGIPEGEQSVPISAETANLTKSVLDPFVNILRAGNEALAGILGGVNYLHVAPFDELSGNPDNFSRRIARNTQLLLKEEALLDQVVDPAGGSYYIETLTSHLVNKGWEFFKEIDKKGGIIEVLEEGWLQERIHQVATDRLKDMENRKSRAVGVNVYALAGEQVRYPVEGYPSFPAGKGKLKVEPLPSIRLAATFEKLRQRSHKLSLRGEAPSVGIICLGELKAYKPYADFVSGVLSSAGIQAVWSEELQDLSDIKRYIEESTETTFCLCGPDSLYTEFAAEIGRWAKERMPGIHLDIAGKFTEEELESLQMDGTFYTGQNIVEKLHGMLNRWEAERNG</sequence>
<dbReference type="Gene3D" id="3.40.50.280">
    <property type="entry name" value="Cobalamin-binding domain"/>
    <property type="match status" value="1"/>
</dbReference>
<dbReference type="InterPro" id="IPR016176">
    <property type="entry name" value="Cbl-dep_enz_cat"/>
</dbReference>
<evidence type="ECO:0000313" key="7">
    <source>
        <dbReference type="EMBL" id="GIN19930.1"/>
    </source>
</evidence>
<protein>
    <submittedName>
        <fullName evidence="7">Methylmalonyl-CoA mutase</fullName>
    </submittedName>
</protein>
<dbReference type="Proteomes" id="UP000680279">
    <property type="component" value="Unassembled WGS sequence"/>
</dbReference>
<evidence type="ECO:0000256" key="2">
    <source>
        <dbReference type="ARBA" id="ARBA00008465"/>
    </source>
</evidence>
<keyword evidence="8" id="KW-1185">Reference proteome</keyword>
<dbReference type="EMBL" id="BOQT01000003">
    <property type="protein sequence ID" value="GIN19930.1"/>
    <property type="molecule type" value="Genomic_DNA"/>
</dbReference>
<evidence type="ECO:0000256" key="4">
    <source>
        <dbReference type="ARBA" id="ARBA00023235"/>
    </source>
</evidence>
<comment type="similarity">
    <text evidence="2">Belongs to the methylmalonyl-CoA mutase family.</text>
</comment>
<evidence type="ECO:0000256" key="3">
    <source>
        <dbReference type="ARBA" id="ARBA00022628"/>
    </source>
</evidence>
<dbReference type="SUPFAM" id="SSF52242">
    <property type="entry name" value="Cobalamin (vitamin B12)-binding domain"/>
    <property type="match status" value="1"/>
</dbReference>
<dbReference type="InterPro" id="IPR036724">
    <property type="entry name" value="Cobalamin-bd_sf"/>
</dbReference>
<organism evidence="7 8">
    <name type="scientific">Siminovitchia fordii</name>
    <dbReference type="NCBI Taxonomy" id="254759"/>
    <lineage>
        <taxon>Bacteria</taxon>
        <taxon>Bacillati</taxon>
        <taxon>Bacillota</taxon>
        <taxon>Bacilli</taxon>
        <taxon>Bacillales</taxon>
        <taxon>Bacillaceae</taxon>
        <taxon>Siminovitchia</taxon>
    </lineage>
</organism>
<dbReference type="Gene3D" id="3.20.20.240">
    <property type="entry name" value="Methylmalonyl-CoA mutase"/>
    <property type="match status" value="1"/>
</dbReference>
<feature type="domain" description="Methylmalonyl-CoA mutase alpha/beta chain catalytic" evidence="6">
    <location>
        <begin position="158"/>
        <end position="443"/>
    </location>
</feature>
<evidence type="ECO:0000256" key="1">
    <source>
        <dbReference type="ARBA" id="ARBA00001922"/>
    </source>
</evidence>
<dbReference type="RefSeq" id="WP_212962358.1">
    <property type="nucleotide sequence ID" value="NZ_BOQT01000003.1"/>
</dbReference>
<keyword evidence="5" id="KW-0170">Cobalt</keyword>
<evidence type="ECO:0000256" key="5">
    <source>
        <dbReference type="ARBA" id="ARBA00023285"/>
    </source>
</evidence>
<keyword evidence="4" id="KW-0413">Isomerase</keyword>
<dbReference type="Pfam" id="PF01642">
    <property type="entry name" value="MM_CoA_mutase"/>
    <property type="match status" value="2"/>
</dbReference>
<proteinExistence type="inferred from homology"/>